<dbReference type="CDD" id="cd16331">
    <property type="entry name" value="YjgA-like"/>
    <property type="match status" value="1"/>
</dbReference>
<dbReference type="EMBL" id="AP021889">
    <property type="protein sequence ID" value="BBP45944.1"/>
    <property type="molecule type" value="Genomic_DNA"/>
</dbReference>
<gene>
    <name evidence="5" type="primary">darP</name>
    <name evidence="6" type="ORF">THMIRHAS_13170</name>
</gene>
<dbReference type="GO" id="GO:0019843">
    <property type="term" value="F:rRNA binding"/>
    <property type="evidence" value="ECO:0007669"/>
    <property type="project" value="UniProtKB-UniRule"/>
</dbReference>
<dbReference type="InterPro" id="IPR006839">
    <property type="entry name" value="DarP"/>
</dbReference>
<keyword evidence="2 5" id="KW-0690">Ribosome biogenesis</keyword>
<evidence type="ECO:0000256" key="3">
    <source>
        <dbReference type="ARBA" id="ARBA00022730"/>
    </source>
</evidence>
<dbReference type="AlphaFoldDB" id="A0A6F8PVB1"/>
<name>A0A6F8PVB1_9GAMM</name>
<dbReference type="GO" id="GO:1902626">
    <property type="term" value="P:assembly of large subunit precursor of preribosome"/>
    <property type="evidence" value="ECO:0007669"/>
    <property type="project" value="UniProtKB-UniRule"/>
</dbReference>
<comment type="similarity">
    <text evidence="5">Belongs to the DarP family.</text>
</comment>
<dbReference type="Pfam" id="PF04751">
    <property type="entry name" value="DarP"/>
    <property type="match status" value="1"/>
</dbReference>
<sequence>MVRPRNVNRVKKEHPIAAWEQEEFDSRTQIKRAAHAVTDLGEQLTELTKGQMAKLNIPPELAEALDTLTRISKGNAIKRQKSFIGKLLRQNEHLIIEIKAMLEEEELKRKQQNAHFHRLEMLRERLIAEGDDAIAGLMQSYPQVDRQHLRQMIRNAQKELAENKPPKASRELFKYLRSLEW</sequence>
<dbReference type="PIRSF" id="PIRSF016183">
    <property type="entry name" value="UCP016183"/>
    <property type="match status" value="1"/>
</dbReference>
<evidence type="ECO:0000256" key="4">
    <source>
        <dbReference type="ARBA" id="ARBA00022884"/>
    </source>
</evidence>
<dbReference type="Gene3D" id="1.10.60.30">
    <property type="entry name" value="PSPTO4464-like domains"/>
    <property type="match status" value="2"/>
</dbReference>
<dbReference type="KEGG" id="tse:THMIRHAS_13170"/>
<organism evidence="6 7">
    <name type="scientific">Thiosulfatimonas sediminis</name>
    <dbReference type="NCBI Taxonomy" id="2675054"/>
    <lineage>
        <taxon>Bacteria</taxon>
        <taxon>Pseudomonadati</taxon>
        <taxon>Pseudomonadota</taxon>
        <taxon>Gammaproteobacteria</taxon>
        <taxon>Thiotrichales</taxon>
        <taxon>Piscirickettsiaceae</taxon>
        <taxon>Thiosulfatimonas</taxon>
    </lineage>
</organism>
<keyword evidence="7" id="KW-1185">Reference proteome</keyword>
<dbReference type="FunFam" id="1.10.60.30:FF:000002">
    <property type="entry name" value="UPF0307 protein YjgA"/>
    <property type="match status" value="1"/>
</dbReference>
<dbReference type="InterPro" id="IPR023153">
    <property type="entry name" value="DarP_sf"/>
</dbReference>
<keyword evidence="1 5" id="KW-0963">Cytoplasm</keyword>
<comment type="function">
    <text evidence="5">Member of a network of 50S ribosomal subunit biogenesis factors which assembles along the 30S-50S interface, preventing incorrect 23S rRNA structures from forming. Promotes peptidyl transferase center (PTC) maturation.</text>
</comment>
<accession>A0A6F8PVB1</accession>
<keyword evidence="3 5" id="KW-0699">rRNA-binding</keyword>
<evidence type="ECO:0000256" key="1">
    <source>
        <dbReference type="ARBA" id="ARBA00022490"/>
    </source>
</evidence>
<dbReference type="PANTHER" id="PTHR38101">
    <property type="entry name" value="UPF0307 PROTEIN YJGA"/>
    <property type="match status" value="1"/>
</dbReference>
<evidence type="ECO:0000313" key="6">
    <source>
        <dbReference type="EMBL" id="BBP45944.1"/>
    </source>
</evidence>
<comment type="subcellular location">
    <subcellularLocation>
        <location evidence="5">Cytoplasm</location>
    </subcellularLocation>
    <text evidence="5">Associates with late stage pre-50S ribosomal subunits.</text>
</comment>
<dbReference type="PANTHER" id="PTHR38101:SF1">
    <property type="entry name" value="UPF0307 PROTEIN YJGA"/>
    <property type="match status" value="1"/>
</dbReference>
<evidence type="ECO:0000256" key="2">
    <source>
        <dbReference type="ARBA" id="ARBA00022517"/>
    </source>
</evidence>
<evidence type="ECO:0000313" key="7">
    <source>
        <dbReference type="Proteomes" id="UP000501726"/>
    </source>
</evidence>
<keyword evidence="4 5" id="KW-0694">RNA-binding</keyword>
<dbReference type="GO" id="GO:0005829">
    <property type="term" value="C:cytosol"/>
    <property type="evidence" value="ECO:0007669"/>
    <property type="project" value="TreeGrafter"/>
</dbReference>
<dbReference type="NCBIfam" id="NF003593">
    <property type="entry name" value="PRK05255.1-1"/>
    <property type="match status" value="1"/>
</dbReference>
<proteinExistence type="inferred from homology"/>
<reference evidence="7" key="1">
    <citation type="submission" date="2019-11" db="EMBL/GenBank/DDBJ databases">
        <title>Isolation and characterization of two novel species in the genus Thiomicrorhabdus.</title>
        <authorList>
            <person name="Mochizuki J."/>
            <person name="Kojima H."/>
            <person name="Fukui M."/>
        </authorList>
    </citation>
    <scope>NUCLEOTIDE SEQUENCE [LARGE SCALE GENOMIC DNA]</scope>
    <source>
        <strain evidence="7">aks77</strain>
    </source>
</reference>
<dbReference type="RefSeq" id="WP_173272102.1">
    <property type="nucleotide sequence ID" value="NZ_AP021889.1"/>
</dbReference>
<evidence type="ECO:0000256" key="5">
    <source>
        <dbReference type="HAMAP-Rule" id="MF_00765"/>
    </source>
</evidence>
<dbReference type="SUPFAM" id="SSF158710">
    <property type="entry name" value="PSPTO4464-like"/>
    <property type="match status" value="1"/>
</dbReference>
<dbReference type="HAMAP" id="MF_00765">
    <property type="entry name" value="DarP"/>
    <property type="match status" value="1"/>
</dbReference>
<protein>
    <recommendedName>
        <fullName evidence="5">Dual-action ribosomal maturation protein DarP</fullName>
    </recommendedName>
    <alternativeName>
        <fullName evidence="5">Large ribosomal subunit assembly factor DarP</fullName>
    </alternativeName>
</protein>
<dbReference type="Proteomes" id="UP000501726">
    <property type="component" value="Chromosome"/>
</dbReference>
<dbReference type="GO" id="GO:0043022">
    <property type="term" value="F:ribosome binding"/>
    <property type="evidence" value="ECO:0007669"/>
    <property type="project" value="UniProtKB-UniRule"/>
</dbReference>